<proteinExistence type="predicted"/>
<comment type="caution">
    <text evidence="2">The sequence shown here is derived from an EMBL/GenBank/DDBJ whole genome shotgun (WGS) entry which is preliminary data.</text>
</comment>
<sequence>MPSKYDPLSRYLQNLSTGQSEVTLQFSELEKILGGSLPDSAFEYREWWSNQTDYRNRPQAAAWMTSGFRVDEVHLSRSGGRVKFRRSE</sequence>
<gene>
    <name evidence="2" type="ORF">FKY71_10385</name>
</gene>
<protein>
    <recommendedName>
        <fullName evidence="1">DUF7662 domain-containing protein</fullName>
    </recommendedName>
</protein>
<organism evidence="2 3">
    <name type="scientific">Spiribacter salinus</name>
    <dbReference type="NCBI Taxonomy" id="1335746"/>
    <lineage>
        <taxon>Bacteria</taxon>
        <taxon>Pseudomonadati</taxon>
        <taxon>Pseudomonadota</taxon>
        <taxon>Gammaproteobacteria</taxon>
        <taxon>Chromatiales</taxon>
        <taxon>Ectothiorhodospiraceae</taxon>
        <taxon>Spiribacter</taxon>
    </lineage>
</organism>
<evidence type="ECO:0000313" key="2">
    <source>
        <dbReference type="EMBL" id="TQE99101.1"/>
    </source>
</evidence>
<name>A0A540VQR9_9GAMM</name>
<evidence type="ECO:0000313" key="3">
    <source>
        <dbReference type="Proteomes" id="UP000315400"/>
    </source>
</evidence>
<dbReference type="InterPro" id="IPR056079">
    <property type="entry name" value="DUF7662"/>
</dbReference>
<dbReference type="AlphaFoldDB" id="A0A540VQR9"/>
<evidence type="ECO:0000259" key="1">
    <source>
        <dbReference type="Pfam" id="PF24698"/>
    </source>
</evidence>
<dbReference type="Proteomes" id="UP000315400">
    <property type="component" value="Unassembled WGS sequence"/>
</dbReference>
<dbReference type="EMBL" id="VIFK01000093">
    <property type="protein sequence ID" value="TQE99101.1"/>
    <property type="molecule type" value="Genomic_DNA"/>
</dbReference>
<accession>A0A540VQR9</accession>
<dbReference type="Pfam" id="PF24698">
    <property type="entry name" value="DUF7662"/>
    <property type="match status" value="1"/>
</dbReference>
<reference evidence="2 3" key="1">
    <citation type="submission" date="2019-06" db="EMBL/GenBank/DDBJ databases">
        <title>Metagenome assembled Genome of Spiribacter salinus SL48-SHIP from the microbial mat of Salt Lake 48 (Novosibirsk region, Russia).</title>
        <authorList>
            <person name="Shipova A."/>
            <person name="Rozanov A.S."/>
            <person name="Bryanskaya A.V."/>
            <person name="Peltek S.E."/>
        </authorList>
    </citation>
    <scope>NUCLEOTIDE SEQUENCE [LARGE SCALE GENOMIC DNA]</scope>
    <source>
        <strain evidence="2">SL48-SHIP-2</strain>
    </source>
</reference>
<feature type="domain" description="DUF7662" evidence="1">
    <location>
        <begin position="5"/>
        <end position="80"/>
    </location>
</feature>